<evidence type="ECO:0000313" key="5">
    <source>
        <dbReference type="Proteomes" id="UP000434604"/>
    </source>
</evidence>
<evidence type="ECO:0000313" key="3">
    <source>
        <dbReference type="EMBL" id="RGV07244.1"/>
    </source>
</evidence>
<organism evidence="3 4">
    <name type="scientific">Bacteroides xylanisolvens</name>
    <dbReference type="NCBI Taxonomy" id="371601"/>
    <lineage>
        <taxon>Bacteria</taxon>
        <taxon>Pseudomonadati</taxon>
        <taxon>Bacteroidota</taxon>
        <taxon>Bacteroidia</taxon>
        <taxon>Bacteroidales</taxon>
        <taxon>Bacteroidaceae</taxon>
        <taxon>Bacteroides</taxon>
    </lineage>
</organism>
<dbReference type="Proteomes" id="UP000283369">
    <property type="component" value="Unassembled WGS sequence"/>
</dbReference>
<accession>A0A412VKI1</accession>
<dbReference type="Pfam" id="PF12099">
    <property type="entry name" value="DUF3575"/>
    <property type="match status" value="1"/>
</dbReference>
<dbReference type="AlphaFoldDB" id="A0A412VKI1"/>
<gene>
    <name evidence="3" type="ORF">DWW25_20480</name>
    <name evidence="2" type="ORF">GA398_10665</name>
</gene>
<evidence type="ECO:0000313" key="4">
    <source>
        <dbReference type="Proteomes" id="UP000283369"/>
    </source>
</evidence>
<dbReference type="EMBL" id="QRYV01000062">
    <property type="protein sequence ID" value="RGV07244.1"/>
    <property type="molecule type" value="Genomic_DNA"/>
</dbReference>
<reference evidence="3 4" key="1">
    <citation type="submission" date="2018-08" db="EMBL/GenBank/DDBJ databases">
        <title>A genome reference for cultivated species of the human gut microbiota.</title>
        <authorList>
            <person name="Zou Y."/>
            <person name="Xue W."/>
            <person name="Luo G."/>
        </authorList>
    </citation>
    <scope>NUCLEOTIDE SEQUENCE [LARGE SCALE GENOMIC DNA]</scope>
    <source>
        <strain evidence="3 4">AF14-7</strain>
    </source>
</reference>
<sequence length="452" mass="53386">MNKLIVYIKRFTVCCGLLFIFLLNSYAQRDTIGDKCSQSMVLYFRFDRAIVDKGYMGNSETLRHLDEVLSDSALTHRIDSIRILSFSSPEGDRSYNERLTRKRSVAVKGYLVWKYPHLDQHRIHLRPQGENWQELRRMIVADEKLPNRDKVLQIMDHTPDVDRCKKLLRQLDGGNSYRYIRDHLLRYLRNAAVCMVWLQPDRPDTLSTSVTEKDRLVKQAEQEQRRQEQLRQQEQEQQEQEQLHRQEQLQEQQKQQQQQQSNAPLLKEKRPFFALKTNLLFDAALMPNIELEVPIGKRWSVNAEYMFPWWLFDGDKYSMQILMGGLEGRYWLGSHKKRENSEVLTGHFLGLYAGGGKYDLQWKYNGYQGEFFIAAGISYGWATRIARNLHLELNIGIGLLRTDYRHYHARDNYQTLLWQENGKYTWFGPTKAKISFVWLLNRKVKAGKGGVR</sequence>
<name>A0A412VKI1_9BACE</name>
<dbReference type="Proteomes" id="UP000434604">
    <property type="component" value="Unassembled WGS sequence"/>
</dbReference>
<dbReference type="InterPro" id="IPR021958">
    <property type="entry name" value="DUF3575"/>
</dbReference>
<comment type="caution">
    <text evidence="3">The sequence shown here is derived from an EMBL/GenBank/DDBJ whole genome shotgun (WGS) entry which is preliminary data.</text>
</comment>
<feature type="compositionally biased region" description="Low complexity" evidence="1">
    <location>
        <begin position="249"/>
        <end position="260"/>
    </location>
</feature>
<dbReference type="RefSeq" id="WP_117811065.1">
    <property type="nucleotide sequence ID" value="NZ_JAQCUV010000095.1"/>
</dbReference>
<feature type="compositionally biased region" description="Basic and acidic residues" evidence="1">
    <location>
        <begin position="221"/>
        <end position="234"/>
    </location>
</feature>
<evidence type="ECO:0000256" key="1">
    <source>
        <dbReference type="SAM" id="MobiDB-lite"/>
    </source>
</evidence>
<dbReference type="InterPro" id="IPR036737">
    <property type="entry name" value="OmpA-like_sf"/>
</dbReference>
<dbReference type="Gene3D" id="3.30.1330.60">
    <property type="entry name" value="OmpA-like domain"/>
    <property type="match status" value="1"/>
</dbReference>
<proteinExistence type="predicted"/>
<feature type="region of interest" description="Disordered" evidence="1">
    <location>
        <begin position="221"/>
        <end position="263"/>
    </location>
</feature>
<dbReference type="SUPFAM" id="SSF103088">
    <property type="entry name" value="OmpA-like"/>
    <property type="match status" value="1"/>
</dbReference>
<evidence type="ECO:0000313" key="2">
    <source>
        <dbReference type="EMBL" id="KAB6147785.1"/>
    </source>
</evidence>
<reference evidence="2 5" key="2">
    <citation type="journal article" date="2019" name="Nat. Med.">
        <title>A library of human gut bacterial isolates paired with longitudinal multiomics data enables mechanistic microbiome research.</title>
        <authorList>
            <person name="Poyet M."/>
            <person name="Groussin M."/>
            <person name="Gibbons S.M."/>
            <person name="Avila-Pacheco J."/>
            <person name="Jiang X."/>
            <person name="Kearney S.M."/>
            <person name="Perrotta A.R."/>
            <person name="Berdy B."/>
            <person name="Zhao S."/>
            <person name="Lieberman T.D."/>
            <person name="Swanson P.K."/>
            <person name="Smith M."/>
            <person name="Roesemann S."/>
            <person name="Alexander J.E."/>
            <person name="Rich S.A."/>
            <person name="Livny J."/>
            <person name="Vlamakis H."/>
            <person name="Clish C."/>
            <person name="Bullock K."/>
            <person name="Deik A."/>
            <person name="Scott J."/>
            <person name="Pierce K.A."/>
            <person name="Xavier R.J."/>
            <person name="Alm E.J."/>
        </authorList>
    </citation>
    <scope>NUCLEOTIDE SEQUENCE [LARGE SCALE GENOMIC DNA]</scope>
    <source>
        <strain evidence="2 5">BIOML-A58</strain>
    </source>
</reference>
<dbReference type="EMBL" id="WDED01000013">
    <property type="protein sequence ID" value="KAB6147785.1"/>
    <property type="molecule type" value="Genomic_DNA"/>
</dbReference>
<protein>
    <submittedName>
        <fullName evidence="3">DUF3575 domain-containing protein</fullName>
    </submittedName>
</protein>